<evidence type="ECO:0000256" key="4">
    <source>
        <dbReference type="ARBA" id="ARBA00022989"/>
    </source>
</evidence>
<evidence type="ECO:0000313" key="9">
    <source>
        <dbReference type="EMBL" id="NNF06885.1"/>
    </source>
</evidence>
<keyword evidence="3 7" id="KW-0812">Transmembrane</keyword>
<keyword evidence="2" id="KW-1003">Cell membrane</keyword>
<dbReference type="PANTHER" id="PTHR32309">
    <property type="entry name" value="TYROSINE-PROTEIN KINASE"/>
    <property type="match status" value="1"/>
</dbReference>
<dbReference type="GO" id="GO:0005886">
    <property type="term" value="C:plasma membrane"/>
    <property type="evidence" value="ECO:0007669"/>
    <property type="project" value="UniProtKB-SubCell"/>
</dbReference>
<dbReference type="PANTHER" id="PTHR32309:SF13">
    <property type="entry name" value="FERRIC ENTEROBACTIN TRANSPORT PROTEIN FEPE"/>
    <property type="match status" value="1"/>
</dbReference>
<name>A0A7Y2EBG9_UNCEI</name>
<evidence type="ECO:0000313" key="10">
    <source>
        <dbReference type="Proteomes" id="UP000547674"/>
    </source>
</evidence>
<evidence type="ECO:0000256" key="2">
    <source>
        <dbReference type="ARBA" id="ARBA00022475"/>
    </source>
</evidence>
<evidence type="ECO:0000256" key="3">
    <source>
        <dbReference type="ARBA" id="ARBA00022692"/>
    </source>
</evidence>
<proteinExistence type="predicted"/>
<gene>
    <name evidence="9" type="ORF">HKN21_08995</name>
</gene>
<keyword evidence="4 7" id="KW-1133">Transmembrane helix</keyword>
<evidence type="ECO:0000256" key="6">
    <source>
        <dbReference type="SAM" id="Coils"/>
    </source>
</evidence>
<dbReference type="InterPro" id="IPR003856">
    <property type="entry name" value="LPS_length_determ_N"/>
</dbReference>
<dbReference type="AlphaFoldDB" id="A0A7Y2EBG9"/>
<reference evidence="9 10" key="1">
    <citation type="submission" date="2020-03" db="EMBL/GenBank/DDBJ databases">
        <title>Metabolic flexibility allows generalist bacteria to become dominant in a frequently disturbed ecosystem.</title>
        <authorList>
            <person name="Chen Y.-J."/>
            <person name="Leung P.M."/>
            <person name="Bay S.K."/>
            <person name="Hugenholtz P."/>
            <person name="Kessler A.J."/>
            <person name="Shelley G."/>
            <person name="Waite D.W."/>
            <person name="Cook P.L."/>
            <person name="Greening C."/>
        </authorList>
    </citation>
    <scope>NUCLEOTIDE SEQUENCE [LARGE SCALE GENOMIC DNA]</scope>
    <source>
        <strain evidence="9">SS_bin_28</strain>
    </source>
</reference>
<dbReference type="Pfam" id="PF02706">
    <property type="entry name" value="Wzz"/>
    <property type="match status" value="1"/>
</dbReference>
<evidence type="ECO:0000256" key="5">
    <source>
        <dbReference type="ARBA" id="ARBA00023136"/>
    </source>
</evidence>
<feature type="domain" description="Polysaccharide chain length determinant N-terminal" evidence="8">
    <location>
        <begin position="15"/>
        <end position="64"/>
    </location>
</feature>
<dbReference type="EMBL" id="JABDJR010000358">
    <property type="protein sequence ID" value="NNF06885.1"/>
    <property type="molecule type" value="Genomic_DNA"/>
</dbReference>
<dbReference type="GO" id="GO:0004713">
    <property type="term" value="F:protein tyrosine kinase activity"/>
    <property type="evidence" value="ECO:0007669"/>
    <property type="project" value="TreeGrafter"/>
</dbReference>
<feature type="transmembrane region" description="Helical" evidence="7">
    <location>
        <begin position="27"/>
        <end position="46"/>
    </location>
</feature>
<protein>
    <recommendedName>
        <fullName evidence="8">Polysaccharide chain length determinant N-terminal domain-containing protein</fullName>
    </recommendedName>
</protein>
<evidence type="ECO:0000259" key="8">
    <source>
        <dbReference type="Pfam" id="PF02706"/>
    </source>
</evidence>
<comment type="subcellular location">
    <subcellularLocation>
        <location evidence="1">Cell membrane</location>
        <topology evidence="1">Multi-pass membrane protein</topology>
    </subcellularLocation>
</comment>
<dbReference type="Proteomes" id="UP000547674">
    <property type="component" value="Unassembled WGS sequence"/>
</dbReference>
<sequence>MSSGPTKSALPPGSLASLVAFKWRHRVLISLITGLCTLAAILYVMLVPVKYTSTATLLPQAGTGPGLLSVAASLAGSSLPFAGLGALNPESAIQEAIIRSERLADLIDNEFDLTTRYKAENRETRLRVWQASLGTQANQQGLLMVSFQDEDPEFAFAVLSRLLEHLDEFNRVTRSTASRRTRQFVEKRLVEARSRLAETEDALVAYQAENQSLALSPTSEAVVAAGAEILAQRVRLQIDLQMLRESLSANAPAVRNKEAEIAALDQELSKLPELGSDLAVLLRDQRVRERTYGFLAAQLEDARIEEARDTPTVDLLDAPKVPQEKSWPKRKLTVLLVAFLSGLLSLLLAKILDTVKEVRQAEAAS</sequence>
<accession>A0A7Y2EBG9</accession>
<feature type="coiled-coil region" evidence="6">
    <location>
        <begin position="182"/>
        <end position="209"/>
    </location>
</feature>
<organism evidence="9 10">
    <name type="scientific">Eiseniibacteriota bacterium</name>
    <dbReference type="NCBI Taxonomy" id="2212470"/>
    <lineage>
        <taxon>Bacteria</taxon>
        <taxon>Candidatus Eiseniibacteriota</taxon>
    </lineage>
</organism>
<keyword evidence="6" id="KW-0175">Coiled coil</keyword>
<keyword evidence="5 7" id="KW-0472">Membrane</keyword>
<comment type="caution">
    <text evidence="9">The sequence shown here is derived from an EMBL/GenBank/DDBJ whole genome shotgun (WGS) entry which is preliminary data.</text>
</comment>
<dbReference type="InterPro" id="IPR050445">
    <property type="entry name" value="Bact_polysacc_biosynth/exp"/>
</dbReference>
<evidence type="ECO:0000256" key="7">
    <source>
        <dbReference type="SAM" id="Phobius"/>
    </source>
</evidence>
<evidence type="ECO:0000256" key="1">
    <source>
        <dbReference type="ARBA" id="ARBA00004651"/>
    </source>
</evidence>